<feature type="compositionally biased region" description="Basic and acidic residues" evidence="1">
    <location>
        <begin position="217"/>
        <end position="241"/>
    </location>
</feature>
<proteinExistence type="predicted"/>
<comment type="caution">
    <text evidence="2">The sequence shown here is derived from an EMBL/GenBank/DDBJ whole genome shotgun (WGS) entry which is preliminary data.</text>
</comment>
<reference evidence="2" key="1">
    <citation type="submission" date="2023-06" db="EMBL/GenBank/DDBJ databases">
        <authorList>
            <consortium name="Lawrence Berkeley National Laboratory"/>
            <person name="Ahrendt S."/>
            <person name="Sahu N."/>
            <person name="Indic B."/>
            <person name="Wong-Bajracharya J."/>
            <person name="Merenyi Z."/>
            <person name="Ke H.-M."/>
            <person name="Monk M."/>
            <person name="Kocsube S."/>
            <person name="Drula E."/>
            <person name="Lipzen A."/>
            <person name="Balint B."/>
            <person name="Henrissat B."/>
            <person name="Andreopoulos B."/>
            <person name="Martin F.M."/>
            <person name="Harder C.B."/>
            <person name="Rigling D."/>
            <person name="Ford K.L."/>
            <person name="Foster G.D."/>
            <person name="Pangilinan J."/>
            <person name="Papanicolaou A."/>
            <person name="Barry K."/>
            <person name="LaButti K."/>
            <person name="Viragh M."/>
            <person name="Koriabine M."/>
            <person name="Yan M."/>
            <person name="Riley R."/>
            <person name="Champramary S."/>
            <person name="Plett K.L."/>
            <person name="Tsai I.J."/>
            <person name="Slot J."/>
            <person name="Sipos G."/>
            <person name="Plett J."/>
            <person name="Nagy L.G."/>
            <person name="Grigoriev I.V."/>
        </authorList>
    </citation>
    <scope>NUCLEOTIDE SEQUENCE</scope>
    <source>
        <strain evidence="2">CCBAS 213</strain>
    </source>
</reference>
<dbReference type="AlphaFoldDB" id="A0AA39J4N4"/>
<evidence type="ECO:0000256" key="1">
    <source>
        <dbReference type="SAM" id="MobiDB-lite"/>
    </source>
</evidence>
<keyword evidence="3" id="KW-1185">Reference proteome</keyword>
<feature type="region of interest" description="Disordered" evidence="1">
    <location>
        <begin position="197"/>
        <end position="241"/>
    </location>
</feature>
<evidence type="ECO:0000313" key="2">
    <source>
        <dbReference type="EMBL" id="KAK0435237.1"/>
    </source>
</evidence>
<name>A0AA39J4N4_ARMTA</name>
<protein>
    <submittedName>
        <fullName evidence="2">Uncharacterized protein</fullName>
    </submittedName>
</protein>
<dbReference type="GeneID" id="85364024"/>
<sequence length="241" mass="28291">MVTKVIDIRDPEEQRECNIINAASIKQDKDTGVWRILRQNAKDGTIEEMVFTITGAIFAMDIPPVMKETRDDEPLFQTQKQFEQRGRKPIAANVDPAGVLTKIVQRKLIHTEENIMCYFREGREEKIHDGKATDILVSDTDEGIKDNVLIRLIHRKPIWTGEMWRVCRLQLMRMKRKIGFEEDEDEDEYAERRKEKLTLRKATNRGNKQKNNRSCQQHKEAAMKQSCREKEDEAGRKRVHE</sequence>
<evidence type="ECO:0000313" key="3">
    <source>
        <dbReference type="Proteomes" id="UP001175211"/>
    </source>
</evidence>
<dbReference type="EMBL" id="JAUEPS010000156">
    <property type="protein sequence ID" value="KAK0435237.1"/>
    <property type="molecule type" value="Genomic_DNA"/>
</dbReference>
<gene>
    <name evidence="2" type="ORF">EV420DRAFT_1754142</name>
</gene>
<accession>A0AA39J4N4</accession>
<dbReference type="Proteomes" id="UP001175211">
    <property type="component" value="Unassembled WGS sequence"/>
</dbReference>
<organism evidence="2 3">
    <name type="scientific">Armillaria tabescens</name>
    <name type="common">Ringless honey mushroom</name>
    <name type="synonym">Agaricus tabescens</name>
    <dbReference type="NCBI Taxonomy" id="1929756"/>
    <lineage>
        <taxon>Eukaryota</taxon>
        <taxon>Fungi</taxon>
        <taxon>Dikarya</taxon>
        <taxon>Basidiomycota</taxon>
        <taxon>Agaricomycotina</taxon>
        <taxon>Agaricomycetes</taxon>
        <taxon>Agaricomycetidae</taxon>
        <taxon>Agaricales</taxon>
        <taxon>Marasmiineae</taxon>
        <taxon>Physalacriaceae</taxon>
        <taxon>Desarmillaria</taxon>
    </lineage>
</organism>
<dbReference type="RefSeq" id="XP_060321931.1">
    <property type="nucleotide sequence ID" value="XM_060480476.1"/>
</dbReference>